<dbReference type="Proteomes" id="UP001176961">
    <property type="component" value="Unassembled WGS sequence"/>
</dbReference>
<evidence type="ECO:0000313" key="1">
    <source>
        <dbReference type="EMBL" id="CAJ0607161.1"/>
    </source>
</evidence>
<proteinExistence type="predicted"/>
<keyword evidence="2" id="KW-1185">Reference proteome</keyword>
<reference evidence="1" key="1">
    <citation type="submission" date="2023-07" db="EMBL/GenBank/DDBJ databases">
        <authorList>
            <consortium name="CYATHOMIX"/>
        </authorList>
    </citation>
    <scope>NUCLEOTIDE SEQUENCE</scope>
    <source>
        <strain evidence="1">N/A</strain>
    </source>
</reference>
<dbReference type="Gene3D" id="1.10.287.700">
    <property type="entry name" value="Helix hairpin bin"/>
    <property type="match status" value="1"/>
</dbReference>
<gene>
    <name evidence="1" type="ORF">CYNAS_LOCUS19144</name>
</gene>
<dbReference type="AlphaFoldDB" id="A0AA36MCI2"/>
<organism evidence="1 2">
    <name type="scientific">Cylicocyclus nassatus</name>
    <name type="common">Nematode worm</name>
    <dbReference type="NCBI Taxonomy" id="53992"/>
    <lineage>
        <taxon>Eukaryota</taxon>
        <taxon>Metazoa</taxon>
        <taxon>Ecdysozoa</taxon>
        <taxon>Nematoda</taxon>
        <taxon>Chromadorea</taxon>
        <taxon>Rhabditida</taxon>
        <taxon>Rhabditina</taxon>
        <taxon>Rhabditomorpha</taxon>
        <taxon>Strongyloidea</taxon>
        <taxon>Strongylidae</taxon>
        <taxon>Cylicocyclus</taxon>
    </lineage>
</organism>
<accession>A0AA36MCI2</accession>
<evidence type="ECO:0000313" key="2">
    <source>
        <dbReference type="Proteomes" id="UP001176961"/>
    </source>
</evidence>
<protein>
    <submittedName>
        <fullName evidence="1">Uncharacterized protein</fullName>
    </submittedName>
</protein>
<dbReference type="EMBL" id="CATQJL010000316">
    <property type="protein sequence ID" value="CAJ0607161.1"/>
    <property type="molecule type" value="Genomic_DNA"/>
</dbReference>
<name>A0AA36MCI2_CYLNA</name>
<comment type="caution">
    <text evidence="1">The sequence shown here is derived from an EMBL/GenBank/DDBJ whole genome shotgun (WGS) entry which is preliminary data.</text>
</comment>
<sequence>MSHDGALHDMGAKAQEMAETAKDKIIGAAQTVKHTVKNAYENVAQAGSDAAHNAKEKTKEGYNITADAGHDAKEAVKQKANAGYQGAKEGYHQRVEGGGCCNDHPADDARNYAANKMHAAGDALQRH</sequence>